<evidence type="ECO:0008006" key="10">
    <source>
        <dbReference type="Google" id="ProtNLM"/>
    </source>
</evidence>
<evidence type="ECO:0000256" key="5">
    <source>
        <dbReference type="ARBA" id="ARBA00023237"/>
    </source>
</evidence>
<evidence type="ECO:0000313" key="9">
    <source>
        <dbReference type="Proteomes" id="UP000051950"/>
    </source>
</evidence>
<dbReference type="InterPro" id="IPR033985">
    <property type="entry name" value="SusD-like_N"/>
</dbReference>
<evidence type="ECO:0000256" key="2">
    <source>
        <dbReference type="ARBA" id="ARBA00006275"/>
    </source>
</evidence>
<dbReference type="Gene3D" id="1.25.40.390">
    <property type="match status" value="1"/>
</dbReference>
<feature type="domain" description="RagB/SusD" evidence="6">
    <location>
        <begin position="318"/>
        <end position="479"/>
    </location>
</feature>
<dbReference type="Pfam" id="PF14322">
    <property type="entry name" value="SusD-like_3"/>
    <property type="match status" value="1"/>
</dbReference>
<comment type="subcellular location">
    <subcellularLocation>
        <location evidence="1">Cell outer membrane</location>
    </subcellularLocation>
</comment>
<comment type="similarity">
    <text evidence="2">Belongs to the SusD family.</text>
</comment>
<dbReference type="SUPFAM" id="SSF48452">
    <property type="entry name" value="TPR-like"/>
    <property type="match status" value="1"/>
</dbReference>
<keyword evidence="3" id="KW-0732">Signal</keyword>
<keyword evidence="4" id="KW-0472">Membrane</keyword>
<evidence type="ECO:0000256" key="4">
    <source>
        <dbReference type="ARBA" id="ARBA00023136"/>
    </source>
</evidence>
<dbReference type="STRING" id="687842.ASU31_19260"/>
<dbReference type="PROSITE" id="PS51257">
    <property type="entry name" value="PROKAR_LIPOPROTEIN"/>
    <property type="match status" value="1"/>
</dbReference>
<dbReference type="Pfam" id="PF07980">
    <property type="entry name" value="SusD_RagB"/>
    <property type="match status" value="1"/>
</dbReference>
<comment type="caution">
    <text evidence="8">The sequence shown here is derived from an EMBL/GenBank/DDBJ whole genome shotgun (WGS) entry which is preliminary data.</text>
</comment>
<name>A0A0T5VKN7_9SPHI</name>
<dbReference type="EMBL" id="LMZQ01000018">
    <property type="protein sequence ID" value="KRT14434.1"/>
    <property type="molecule type" value="Genomic_DNA"/>
</dbReference>
<evidence type="ECO:0000256" key="3">
    <source>
        <dbReference type="ARBA" id="ARBA00022729"/>
    </source>
</evidence>
<dbReference type="Proteomes" id="UP000051950">
    <property type="component" value="Unassembled WGS sequence"/>
</dbReference>
<reference evidence="8 9" key="1">
    <citation type="submission" date="2015-11" db="EMBL/GenBank/DDBJ databases">
        <title>Sequence of Pedobacter ginsenosidimutans.</title>
        <authorList>
            <person name="Carson E."/>
            <person name="Keyser V."/>
            <person name="Newman J."/>
            <person name="Miller J."/>
        </authorList>
    </citation>
    <scope>NUCLEOTIDE SEQUENCE [LARGE SCALE GENOMIC DNA]</scope>
    <source>
        <strain evidence="8 9">KACC 14530</strain>
    </source>
</reference>
<dbReference type="InterPro" id="IPR011990">
    <property type="entry name" value="TPR-like_helical_dom_sf"/>
</dbReference>
<dbReference type="CDD" id="cd08977">
    <property type="entry name" value="SusD"/>
    <property type="match status" value="1"/>
</dbReference>
<evidence type="ECO:0000256" key="1">
    <source>
        <dbReference type="ARBA" id="ARBA00004442"/>
    </source>
</evidence>
<accession>A0A0T5VKN7</accession>
<keyword evidence="9" id="KW-1185">Reference proteome</keyword>
<dbReference type="GO" id="GO:0009279">
    <property type="term" value="C:cell outer membrane"/>
    <property type="evidence" value="ECO:0007669"/>
    <property type="project" value="UniProtKB-SubCell"/>
</dbReference>
<sequence>MIMKINKIIICSISVLILSMAITSCKKSFVELTPKGIVPVNTFYTTEIDIKSALTGAYSSLRPIYNEQYGFGELPSDNAQTYGESEVLYGEQDKLTWTANSTNLQNAWGRFYATIAYANIVLDHVAEPPMTTANRNAYIGQAKFLRALMYFNLVRMFGGVPLVLNEITSEQQAYTYNRAAADAVYAQIEKDLTEAAALLPANYTGTDIGRATSIAANGLLGKVYMFQSKFTQAESILATVAASAGTLLPYDQIFGLGKDNNRDILFSVQYLGGGFGEGNTFARSFVPQPSGTTITAVTGNSNNSGTKDLYDTFEAGDNRLNTAIGVYSAGTLVYYYAKKFVYQSVGANSEGDNDWPVLRYSDIVLLYAEALNENGKTPQALTQLNLVRTRSNLTAKSGLSQAEARTAIQHERRVELCFEGERWFDLIRWGIMVNVMQAHKTNYVSANGLIGNVVPTLALYPIPTREIQLNPNLKQNPGY</sequence>
<feature type="domain" description="SusD-like N-terminal" evidence="7">
    <location>
        <begin position="47"/>
        <end position="225"/>
    </location>
</feature>
<organism evidence="8 9">
    <name type="scientific">Pedobacter ginsenosidimutans</name>
    <dbReference type="NCBI Taxonomy" id="687842"/>
    <lineage>
        <taxon>Bacteria</taxon>
        <taxon>Pseudomonadati</taxon>
        <taxon>Bacteroidota</taxon>
        <taxon>Sphingobacteriia</taxon>
        <taxon>Sphingobacteriales</taxon>
        <taxon>Sphingobacteriaceae</taxon>
        <taxon>Pedobacter</taxon>
    </lineage>
</organism>
<dbReference type="AlphaFoldDB" id="A0A0T5VKN7"/>
<dbReference type="OrthoDB" id="993981at2"/>
<evidence type="ECO:0000259" key="6">
    <source>
        <dbReference type="Pfam" id="PF07980"/>
    </source>
</evidence>
<dbReference type="InterPro" id="IPR012944">
    <property type="entry name" value="SusD_RagB_dom"/>
</dbReference>
<evidence type="ECO:0000259" key="7">
    <source>
        <dbReference type="Pfam" id="PF14322"/>
    </source>
</evidence>
<keyword evidence="5" id="KW-0998">Cell outer membrane</keyword>
<gene>
    <name evidence="8" type="ORF">ASU31_19260</name>
</gene>
<evidence type="ECO:0000313" key="8">
    <source>
        <dbReference type="EMBL" id="KRT14434.1"/>
    </source>
</evidence>
<protein>
    <recommendedName>
        <fullName evidence="10">Carbohydrate-binding protein SusD</fullName>
    </recommendedName>
</protein>
<proteinExistence type="inferred from homology"/>